<dbReference type="CDD" id="cd07043">
    <property type="entry name" value="STAS_anti-anti-sigma_factors"/>
    <property type="match status" value="1"/>
</dbReference>
<dbReference type="Gene3D" id="3.30.750.24">
    <property type="entry name" value="STAS domain"/>
    <property type="match status" value="1"/>
</dbReference>
<dbReference type="PANTHER" id="PTHR33495">
    <property type="entry name" value="ANTI-SIGMA FACTOR ANTAGONIST TM_1081-RELATED-RELATED"/>
    <property type="match status" value="1"/>
</dbReference>
<evidence type="ECO:0000313" key="5">
    <source>
        <dbReference type="Proteomes" id="UP001620295"/>
    </source>
</evidence>
<reference evidence="4 5" key="1">
    <citation type="submission" date="2024-11" db="EMBL/GenBank/DDBJ databases">
        <title>The Natural Products Discovery Center: Release of the First 8490 Sequenced Strains for Exploring Actinobacteria Biosynthetic Diversity.</title>
        <authorList>
            <person name="Kalkreuter E."/>
            <person name="Kautsar S.A."/>
            <person name="Yang D."/>
            <person name="Bader C.D."/>
            <person name="Teijaro C.N."/>
            <person name="Fluegel L."/>
            <person name="Davis C.M."/>
            <person name="Simpson J.R."/>
            <person name="Lauterbach L."/>
            <person name="Steele A.D."/>
            <person name="Gui C."/>
            <person name="Meng S."/>
            <person name="Li G."/>
            <person name="Viehrig K."/>
            <person name="Ye F."/>
            <person name="Su P."/>
            <person name="Kiefer A.F."/>
            <person name="Nichols A."/>
            <person name="Cepeda A.J."/>
            <person name="Yan W."/>
            <person name="Fan B."/>
            <person name="Jiang Y."/>
            <person name="Adhikari A."/>
            <person name="Zheng C.-J."/>
            <person name="Schuster L."/>
            <person name="Cowan T.M."/>
            <person name="Smanski M.J."/>
            <person name="Chevrette M.G."/>
            <person name="De Carvalho L.P.S."/>
            <person name="Shen B."/>
        </authorList>
    </citation>
    <scope>NUCLEOTIDE SEQUENCE [LARGE SCALE GENOMIC DNA]</scope>
    <source>
        <strain evidence="4 5">NPDC020863</strain>
    </source>
</reference>
<dbReference type="InterPro" id="IPR002645">
    <property type="entry name" value="STAS_dom"/>
</dbReference>
<proteinExistence type="inferred from homology"/>
<dbReference type="Proteomes" id="UP001620295">
    <property type="component" value="Unassembled WGS sequence"/>
</dbReference>
<gene>
    <name evidence="4" type="ORF">ACI2L5_44405</name>
</gene>
<dbReference type="InterPro" id="IPR003658">
    <property type="entry name" value="Anti-sigma_ant"/>
</dbReference>
<evidence type="ECO:0000313" key="4">
    <source>
        <dbReference type="EMBL" id="MFK4271889.1"/>
    </source>
</evidence>
<organism evidence="4 5">
    <name type="scientific">Streptomyces milbemycinicus</name>
    <dbReference type="NCBI Taxonomy" id="476552"/>
    <lineage>
        <taxon>Bacteria</taxon>
        <taxon>Bacillati</taxon>
        <taxon>Actinomycetota</taxon>
        <taxon>Actinomycetes</taxon>
        <taxon>Kitasatosporales</taxon>
        <taxon>Streptomycetaceae</taxon>
        <taxon>Streptomyces</taxon>
    </lineage>
</organism>
<evidence type="ECO:0000256" key="1">
    <source>
        <dbReference type="ARBA" id="ARBA00009013"/>
    </source>
</evidence>
<dbReference type="PROSITE" id="PS50801">
    <property type="entry name" value="STAS"/>
    <property type="match status" value="1"/>
</dbReference>
<accession>A0ABW8M147</accession>
<dbReference type="NCBIfam" id="TIGR00377">
    <property type="entry name" value="ant_ant_sig"/>
    <property type="match status" value="1"/>
</dbReference>
<comment type="caution">
    <text evidence="4">The sequence shown here is derived from an EMBL/GenBank/DDBJ whole genome shotgun (WGS) entry which is preliminary data.</text>
</comment>
<keyword evidence="5" id="KW-1185">Reference proteome</keyword>
<evidence type="ECO:0000259" key="3">
    <source>
        <dbReference type="PROSITE" id="PS50801"/>
    </source>
</evidence>
<dbReference type="SUPFAM" id="SSF52091">
    <property type="entry name" value="SpoIIaa-like"/>
    <property type="match status" value="1"/>
</dbReference>
<comment type="similarity">
    <text evidence="1 2">Belongs to the anti-sigma-factor antagonist family.</text>
</comment>
<dbReference type="RefSeq" id="WP_358627740.1">
    <property type="nucleotide sequence ID" value="NZ_JBFACG010000001.1"/>
</dbReference>
<dbReference type="PANTHER" id="PTHR33495:SF2">
    <property type="entry name" value="ANTI-SIGMA FACTOR ANTAGONIST TM_1081-RELATED"/>
    <property type="match status" value="1"/>
</dbReference>
<name>A0ABW8M147_9ACTN</name>
<evidence type="ECO:0000256" key="2">
    <source>
        <dbReference type="RuleBase" id="RU003749"/>
    </source>
</evidence>
<protein>
    <recommendedName>
        <fullName evidence="2">Anti-sigma factor antagonist</fullName>
    </recommendedName>
</protein>
<dbReference type="EMBL" id="JBJDQH010000021">
    <property type="protein sequence ID" value="MFK4271889.1"/>
    <property type="molecule type" value="Genomic_DNA"/>
</dbReference>
<dbReference type="Pfam" id="PF01740">
    <property type="entry name" value="STAS"/>
    <property type="match status" value="1"/>
</dbReference>
<sequence>MTQQGAPRREAPPPAAITPERFRADRSATPHACAYCVGGYTVVELHGEIDIVGRECVGLELDRATSPPAPSVVIDLTPTCFFDCSGLELVCRAYRRVRDRGGRLRVVCDSPLILRTLRVGGLLDVVCPVPTLADALRDDRPTG</sequence>
<feature type="domain" description="STAS" evidence="3">
    <location>
        <begin position="39"/>
        <end position="139"/>
    </location>
</feature>
<dbReference type="InterPro" id="IPR036513">
    <property type="entry name" value="STAS_dom_sf"/>
</dbReference>